<organism evidence="1 2">
    <name type="scientific">Rossellomorea vietnamensis</name>
    <dbReference type="NCBI Taxonomy" id="218284"/>
    <lineage>
        <taxon>Bacteria</taxon>
        <taxon>Bacillati</taxon>
        <taxon>Bacillota</taxon>
        <taxon>Bacilli</taxon>
        <taxon>Bacillales</taxon>
        <taxon>Bacillaceae</taxon>
        <taxon>Rossellomorea</taxon>
    </lineage>
</organism>
<sequence>MTNQETCPFCHPEKDKDQNIVFENESCYFLQHNKHQDVLEGSGVIVPRSHHANAFELTEKEWNDTYELLQKAKTYLDETFSPDGYTLGWNVGEVSNQFIFHCHLHVIPRYNDEPLAGKGVRYWLKQPENKRKKEASSLK</sequence>
<proteinExistence type="predicted"/>
<evidence type="ECO:0000313" key="2">
    <source>
        <dbReference type="Proteomes" id="UP001064027"/>
    </source>
</evidence>
<reference evidence="1" key="1">
    <citation type="submission" date="2022-09" db="EMBL/GenBank/DDBJ databases">
        <title>Complete genome sequence of Rossellomorea vietnamensis strain RL-WG62, a newly isolated PGPR with the potential for plant salinity stress alleviation.</title>
        <authorList>
            <person name="Ren L."/>
            <person name="Wang G."/>
            <person name="Hu H."/>
        </authorList>
    </citation>
    <scope>NUCLEOTIDE SEQUENCE</scope>
    <source>
        <strain evidence="1">RL-WG62</strain>
    </source>
</reference>
<gene>
    <name evidence="1" type="ORF">N5C46_09535</name>
</gene>
<dbReference type="Proteomes" id="UP001064027">
    <property type="component" value="Chromosome"/>
</dbReference>
<name>A0ACD4CDE4_9BACI</name>
<keyword evidence="2" id="KW-1185">Reference proteome</keyword>
<accession>A0ACD4CDE4</accession>
<protein>
    <submittedName>
        <fullName evidence="1">HIT family protein</fullName>
    </submittedName>
</protein>
<dbReference type="EMBL" id="CP104558">
    <property type="protein sequence ID" value="UXH46264.1"/>
    <property type="molecule type" value="Genomic_DNA"/>
</dbReference>
<evidence type="ECO:0000313" key="1">
    <source>
        <dbReference type="EMBL" id="UXH46264.1"/>
    </source>
</evidence>